<gene>
    <name evidence="1" type="ORF">EJN92_10190</name>
</gene>
<dbReference type="EMBL" id="CP034464">
    <property type="protein sequence ID" value="AZP12336.1"/>
    <property type="molecule type" value="Genomic_DNA"/>
</dbReference>
<dbReference type="Proteomes" id="UP000275663">
    <property type="component" value="Chromosome"/>
</dbReference>
<evidence type="ECO:0000313" key="2">
    <source>
        <dbReference type="Proteomes" id="UP000275663"/>
    </source>
</evidence>
<keyword evidence="2" id="KW-1185">Reference proteome</keyword>
<reference evidence="1 2" key="1">
    <citation type="journal article" date="2011" name="Int. J. Syst. Evol. Microbiol.">
        <title>Description of Undibacterium oligocarboniphilum sp. nov., isolated from purified water, and Undibacterium pigrum strain CCUG 49012 as the type strain of Undibacterium parvum sp. nov., and emended descriptions of the genus Undibacterium and the species Undibacterium pigrum.</title>
        <authorList>
            <person name="Eder W."/>
            <person name="Wanner G."/>
            <person name="Ludwig W."/>
            <person name="Busse H.J."/>
            <person name="Ziemke-Kageler F."/>
            <person name="Lang E."/>
        </authorList>
    </citation>
    <scope>NUCLEOTIDE SEQUENCE [LARGE SCALE GENOMIC DNA]</scope>
    <source>
        <strain evidence="1 2">DSM 23061</strain>
    </source>
</reference>
<evidence type="ECO:0000313" key="1">
    <source>
        <dbReference type="EMBL" id="AZP12336.1"/>
    </source>
</evidence>
<name>A0A3Q9BQN0_9BURK</name>
<dbReference type="KEGG" id="upv:EJN92_10190"/>
<proteinExistence type="predicted"/>
<organism evidence="1 2">
    <name type="scientific">Undibacterium parvum</name>
    <dbReference type="NCBI Taxonomy" id="401471"/>
    <lineage>
        <taxon>Bacteria</taxon>
        <taxon>Pseudomonadati</taxon>
        <taxon>Pseudomonadota</taxon>
        <taxon>Betaproteobacteria</taxon>
        <taxon>Burkholderiales</taxon>
        <taxon>Oxalobacteraceae</taxon>
        <taxon>Undibacterium</taxon>
    </lineage>
</organism>
<accession>A0A3Q9BQN0</accession>
<dbReference type="AlphaFoldDB" id="A0A3Q9BQN0"/>
<dbReference type="RefSeq" id="WP_126127718.1">
    <property type="nucleotide sequence ID" value="NZ_CP034464.1"/>
</dbReference>
<sequence length="92" mass="10495">MNDIDGNEVEVGDIVRVLSINEDLLKNCLTDVERPHHEAMINNEYRIDEIVESGMKVSVSIQWEEPDGVGIGGLYMFPNEFRLVKKCSRENT</sequence>
<protein>
    <submittedName>
        <fullName evidence="1">Uncharacterized protein</fullName>
    </submittedName>
</protein>